<sequence length="443" mass="49694">MAISRAKSSADPMGRGGRALGCQRCLGLTEHECSVVLRCHGCGFRCHPQCTYPPLRCNPRRLRHWMCEACAQERHAKSKVTMHYNYCVVCGSGGDLINKCATCRHASHADCESLHHGRCTLCARNMSVHTKRLDLYNWALIIARQKGRKVPVIQGKRIEWDSSGTKVLRQSIWATSEIVHALTEKLLVTRGGSIVRLRGRFDRAMAESACGAATDETKERPPRRVMELFEDGLPWDRWKCILRFHNDDHISKDLLSVTDLGVLVGEDILKLDASMEEEKSNGASAVGKNPRPKAKGKAPREHSAEPQEVEVKSLDDGWTKEEIERLYKAVDNEGHITDGFWKRVAKGVGTKTARECSRRYCRGGKKSPAPHRNKPVEAKTKLRSDDVDMGVDDRGTDIVFKKDGVRRFKAIQQFMKDHQFTDKEEDLLMDGLAAGDPGNLVVL</sequence>
<evidence type="ECO:0000313" key="4">
    <source>
        <dbReference type="Proteomes" id="UP000572268"/>
    </source>
</evidence>
<dbReference type="InterPro" id="IPR039110">
    <property type="entry name" value="KNL2-like"/>
</dbReference>
<dbReference type="PROSITE" id="PS50090">
    <property type="entry name" value="MYB_LIKE"/>
    <property type="match status" value="1"/>
</dbReference>
<dbReference type="AlphaFoldDB" id="A0A7J6MY64"/>
<evidence type="ECO:0000313" key="3">
    <source>
        <dbReference type="EMBL" id="KAF4676354.1"/>
    </source>
</evidence>
<accession>A0A7J6MY64</accession>
<dbReference type="EMBL" id="JABANN010000003">
    <property type="protein sequence ID" value="KAF4676354.1"/>
    <property type="molecule type" value="Genomic_DNA"/>
</dbReference>
<protein>
    <recommendedName>
        <fullName evidence="2">Myb-like domain-containing protein</fullName>
    </recommendedName>
</protein>
<feature type="domain" description="Myb-like" evidence="2">
    <location>
        <begin position="318"/>
        <end position="360"/>
    </location>
</feature>
<evidence type="ECO:0000256" key="1">
    <source>
        <dbReference type="SAM" id="MobiDB-lite"/>
    </source>
</evidence>
<feature type="compositionally biased region" description="Basic and acidic residues" evidence="1">
    <location>
        <begin position="298"/>
        <end position="314"/>
    </location>
</feature>
<dbReference type="Gene3D" id="1.10.10.60">
    <property type="entry name" value="Homeodomain-like"/>
    <property type="match status" value="1"/>
</dbReference>
<evidence type="ECO:0000259" key="2">
    <source>
        <dbReference type="PROSITE" id="PS50090"/>
    </source>
</evidence>
<dbReference type="SUPFAM" id="SSF46689">
    <property type="entry name" value="Homeodomain-like"/>
    <property type="match status" value="1"/>
</dbReference>
<comment type="caution">
    <text evidence="3">The sequence shown here is derived from an EMBL/GenBank/DDBJ whole genome shotgun (WGS) entry which is preliminary data.</text>
</comment>
<feature type="region of interest" description="Disordered" evidence="1">
    <location>
        <begin position="277"/>
        <end position="314"/>
    </location>
</feature>
<dbReference type="Pfam" id="PF00249">
    <property type="entry name" value="Myb_DNA-binding"/>
    <property type="match status" value="1"/>
</dbReference>
<dbReference type="PANTHER" id="PTHR16124:SF3">
    <property type="entry name" value="MIS18-BINDING PROTEIN 1"/>
    <property type="match status" value="1"/>
</dbReference>
<dbReference type="CDD" id="cd00167">
    <property type="entry name" value="SANT"/>
    <property type="match status" value="1"/>
</dbReference>
<name>A0A7J6MY64_PEROL</name>
<reference evidence="3 4" key="1">
    <citation type="submission" date="2020-04" db="EMBL/GenBank/DDBJ databases">
        <title>Perkinsus olseni comparative genomics.</title>
        <authorList>
            <person name="Bogema D.R."/>
        </authorList>
    </citation>
    <scope>NUCLEOTIDE SEQUENCE [LARGE SCALE GENOMIC DNA]</scope>
    <source>
        <strain evidence="3">ATCC PRA-31</strain>
    </source>
</reference>
<proteinExistence type="predicted"/>
<dbReference type="InterPro" id="IPR001005">
    <property type="entry name" value="SANT/Myb"/>
</dbReference>
<dbReference type="PANTHER" id="PTHR16124">
    <property type="entry name" value="MIS18-BINDING PROTEIN 1"/>
    <property type="match status" value="1"/>
</dbReference>
<gene>
    <name evidence="3" type="ORF">FOL46_004955</name>
</gene>
<dbReference type="Proteomes" id="UP000572268">
    <property type="component" value="Unassembled WGS sequence"/>
</dbReference>
<dbReference type="GO" id="GO:0000775">
    <property type="term" value="C:chromosome, centromeric region"/>
    <property type="evidence" value="ECO:0007669"/>
    <property type="project" value="TreeGrafter"/>
</dbReference>
<organism evidence="3 4">
    <name type="scientific">Perkinsus olseni</name>
    <name type="common">Perkinsus atlanticus</name>
    <dbReference type="NCBI Taxonomy" id="32597"/>
    <lineage>
        <taxon>Eukaryota</taxon>
        <taxon>Sar</taxon>
        <taxon>Alveolata</taxon>
        <taxon>Perkinsozoa</taxon>
        <taxon>Perkinsea</taxon>
        <taxon>Perkinsida</taxon>
        <taxon>Perkinsidae</taxon>
        <taxon>Perkinsus</taxon>
    </lineage>
</organism>
<dbReference type="SMART" id="SM00717">
    <property type="entry name" value="SANT"/>
    <property type="match status" value="1"/>
</dbReference>
<dbReference type="InterPro" id="IPR009057">
    <property type="entry name" value="Homeodomain-like_sf"/>
</dbReference>